<feature type="compositionally biased region" description="Basic and acidic residues" evidence="1">
    <location>
        <begin position="206"/>
        <end position="221"/>
    </location>
</feature>
<feature type="region of interest" description="Disordered" evidence="1">
    <location>
        <begin position="64"/>
        <end position="90"/>
    </location>
</feature>
<dbReference type="InParanoid" id="G0NWV4"/>
<dbReference type="AlphaFoldDB" id="G0NWV4"/>
<dbReference type="OrthoDB" id="5877415at2759"/>
<feature type="region of interest" description="Disordered" evidence="1">
    <location>
        <begin position="341"/>
        <end position="398"/>
    </location>
</feature>
<evidence type="ECO:0000313" key="3">
    <source>
        <dbReference type="EMBL" id="EGT39301.1"/>
    </source>
</evidence>
<reference evidence="4" key="1">
    <citation type="submission" date="2011-07" db="EMBL/GenBank/DDBJ databases">
        <authorList>
            <consortium name="Caenorhabditis brenneri Sequencing and Analysis Consortium"/>
            <person name="Wilson R.K."/>
        </authorList>
    </citation>
    <scope>NUCLEOTIDE SEQUENCE [LARGE SCALE GENOMIC DNA]</scope>
    <source>
        <strain evidence="4">PB2801</strain>
    </source>
</reference>
<feature type="compositionally biased region" description="Acidic residues" evidence="1">
    <location>
        <begin position="170"/>
        <end position="179"/>
    </location>
</feature>
<gene>
    <name evidence="3" type="ORF">CAEBREN_08254</name>
</gene>
<feature type="compositionally biased region" description="Polar residues" evidence="1">
    <location>
        <begin position="131"/>
        <end position="142"/>
    </location>
</feature>
<evidence type="ECO:0000256" key="1">
    <source>
        <dbReference type="SAM" id="MobiDB-lite"/>
    </source>
</evidence>
<keyword evidence="2" id="KW-0732">Signal</keyword>
<organism evidence="4">
    <name type="scientific">Caenorhabditis brenneri</name>
    <name type="common">Nematode worm</name>
    <dbReference type="NCBI Taxonomy" id="135651"/>
    <lineage>
        <taxon>Eukaryota</taxon>
        <taxon>Metazoa</taxon>
        <taxon>Ecdysozoa</taxon>
        <taxon>Nematoda</taxon>
        <taxon>Chromadorea</taxon>
        <taxon>Rhabditida</taxon>
        <taxon>Rhabditina</taxon>
        <taxon>Rhabditomorpha</taxon>
        <taxon>Rhabditoidea</taxon>
        <taxon>Rhabditidae</taxon>
        <taxon>Peloderinae</taxon>
        <taxon>Caenorhabditis</taxon>
    </lineage>
</organism>
<accession>G0NWV4</accession>
<dbReference type="HOGENOM" id="CLU_647656_0_0_1"/>
<feature type="region of interest" description="Disordered" evidence="1">
    <location>
        <begin position="120"/>
        <end position="226"/>
    </location>
</feature>
<feature type="compositionally biased region" description="Basic and acidic residues" evidence="1">
    <location>
        <begin position="245"/>
        <end position="258"/>
    </location>
</feature>
<evidence type="ECO:0000313" key="4">
    <source>
        <dbReference type="Proteomes" id="UP000008068"/>
    </source>
</evidence>
<proteinExistence type="predicted"/>
<dbReference type="OMA" id="QFFIVAM"/>
<protein>
    <submittedName>
        <fullName evidence="3">Uncharacterized protein</fullName>
    </submittedName>
</protein>
<dbReference type="Proteomes" id="UP000008068">
    <property type="component" value="Unassembled WGS sequence"/>
</dbReference>
<dbReference type="EMBL" id="GL379967">
    <property type="protein sequence ID" value="EGT39301.1"/>
    <property type="molecule type" value="Genomic_DNA"/>
</dbReference>
<feature type="compositionally biased region" description="Basic and acidic residues" evidence="1">
    <location>
        <begin position="265"/>
        <end position="297"/>
    </location>
</feature>
<feature type="region of interest" description="Disordered" evidence="1">
    <location>
        <begin position="421"/>
        <end position="443"/>
    </location>
</feature>
<sequence>MRCNFRTAFRISLLLAVVLINVIDASIIHKSRLVKAVRRESVPEKTRLADGTLFEKYVEKGELPPLPIEDEEEADDLNDPRIGHLDKDGGIAVPVDSDGRVLKGFEYLLKPITIDLDLEEDDDSKRKPSEDSYQIPSVSQDLGGQKDYKPYPNNQDMRPKQEFLPGDQEVNGDEYDDVSSEPKEALPNVPDLPKPDYTDSGESDEDLKGGDVDEQEPKVDRVNPVPPNVIINEVIIPSSNIELPISRDDVDEKSKSADEIEEETSIERDGDDGDKSVDIPKNRLVGDSDIDETKGLEGMEEDGDAEESGRDENDIDLSDAEVENLAKDIRDSVFNLYKTAEFDESDSKFESGAENTQDSEDENTDPNSINAQAEMPSEPETPREQVSEAEYLDGVVLPDQSLTDDEIAKIAAESLKPVEPIAPAVVPPPRPPVRGGRIGSGVQPDSATQQNIFIQFFIVAMAMLLL</sequence>
<feature type="compositionally biased region" description="Basic and acidic residues" evidence="1">
    <location>
        <begin position="78"/>
        <end position="89"/>
    </location>
</feature>
<feature type="signal peptide" evidence="2">
    <location>
        <begin position="1"/>
        <end position="25"/>
    </location>
</feature>
<name>G0NWV4_CAEBE</name>
<keyword evidence="4" id="KW-1185">Reference proteome</keyword>
<dbReference type="eggNOG" id="ENOG502R15N">
    <property type="taxonomic scope" value="Eukaryota"/>
</dbReference>
<feature type="region of interest" description="Disordered" evidence="1">
    <location>
        <begin position="238"/>
        <end position="321"/>
    </location>
</feature>
<feature type="chain" id="PRO_5003405602" evidence="2">
    <location>
        <begin position="26"/>
        <end position="466"/>
    </location>
</feature>
<evidence type="ECO:0000256" key="2">
    <source>
        <dbReference type="SAM" id="SignalP"/>
    </source>
</evidence>
<feature type="compositionally biased region" description="Acidic residues" evidence="1">
    <location>
        <begin position="68"/>
        <end position="77"/>
    </location>
</feature>